<name>A0A2H3EAJ5_ARMGA</name>
<accession>A0A2H3EAJ5</accession>
<evidence type="ECO:0000313" key="3">
    <source>
        <dbReference type="Proteomes" id="UP000217790"/>
    </source>
</evidence>
<feature type="region of interest" description="Disordered" evidence="1">
    <location>
        <begin position="1"/>
        <end position="40"/>
    </location>
</feature>
<dbReference type="InParanoid" id="A0A2H3EAJ5"/>
<sequence length="104" mass="11137">TRPAWSLRASDAPPLGLSASTSAVDLPSPTEKLKPETKETAIAVSTSKEVEVRSAPSRPRVTRSPLDIALAMQLRPGLGVGADPAWMVRFLMSMFGWFVVMLSG</sequence>
<feature type="non-terminal residue" evidence="2">
    <location>
        <position position="104"/>
    </location>
</feature>
<protein>
    <submittedName>
        <fullName evidence="2">Uncharacterized protein</fullName>
    </submittedName>
</protein>
<proteinExistence type="predicted"/>
<dbReference type="Proteomes" id="UP000217790">
    <property type="component" value="Unassembled WGS sequence"/>
</dbReference>
<evidence type="ECO:0000313" key="2">
    <source>
        <dbReference type="EMBL" id="PBL03155.1"/>
    </source>
</evidence>
<gene>
    <name evidence="2" type="ORF">ARMGADRAFT_862018</name>
</gene>
<organism evidence="2 3">
    <name type="scientific">Armillaria gallica</name>
    <name type="common">Bulbous honey fungus</name>
    <name type="synonym">Armillaria bulbosa</name>
    <dbReference type="NCBI Taxonomy" id="47427"/>
    <lineage>
        <taxon>Eukaryota</taxon>
        <taxon>Fungi</taxon>
        <taxon>Dikarya</taxon>
        <taxon>Basidiomycota</taxon>
        <taxon>Agaricomycotina</taxon>
        <taxon>Agaricomycetes</taxon>
        <taxon>Agaricomycetidae</taxon>
        <taxon>Agaricales</taxon>
        <taxon>Marasmiineae</taxon>
        <taxon>Physalacriaceae</taxon>
        <taxon>Armillaria</taxon>
    </lineage>
</organism>
<reference evidence="3" key="1">
    <citation type="journal article" date="2017" name="Nat. Ecol. Evol.">
        <title>Genome expansion and lineage-specific genetic innovations in the forest pathogenic fungi Armillaria.</title>
        <authorList>
            <person name="Sipos G."/>
            <person name="Prasanna A.N."/>
            <person name="Walter M.C."/>
            <person name="O'Connor E."/>
            <person name="Balint B."/>
            <person name="Krizsan K."/>
            <person name="Kiss B."/>
            <person name="Hess J."/>
            <person name="Varga T."/>
            <person name="Slot J."/>
            <person name="Riley R."/>
            <person name="Boka B."/>
            <person name="Rigling D."/>
            <person name="Barry K."/>
            <person name="Lee J."/>
            <person name="Mihaltcheva S."/>
            <person name="LaButti K."/>
            <person name="Lipzen A."/>
            <person name="Waldron R."/>
            <person name="Moloney N.M."/>
            <person name="Sperisen C."/>
            <person name="Kredics L."/>
            <person name="Vagvoelgyi C."/>
            <person name="Patrignani A."/>
            <person name="Fitzpatrick D."/>
            <person name="Nagy I."/>
            <person name="Doyle S."/>
            <person name="Anderson J.B."/>
            <person name="Grigoriev I.V."/>
            <person name="Gueldener U."/>
            <person name="Muensterkoetter M."/>
            <person name="Nagy L.G."/>
        </authorList>
    </citation>
    <scope>NUCLEOTIDE SEQUENCE [LARGE SCALE GENOMIC DNA]</scope>
    <source>
        <strain evidence="3">Ar21-2</strain>
    </source>
</reference>
<feature type="non-terminal residue" evidence="2">
    <location>
        <position position="1"/>
    </location>
</feature>
<dbReference type="OrthoDB" id="2686083at2759"/>
<dbReference type="AlphaFoldDB" id="A0A2H3EAJ5"/>
<dbReference type="EMBL" id="KZ293644">
    <property type="protein sequence ID" value="PBL03155.1"/>
    <property type="molecule type" value="Genomic_DNA"/>
</dbReference>
<keyword evidence="3" id="KW-1185">Reference proteome</keyword>
<evidence type="ECO:0000256" key="1">
    <source>
        <dbReference type="SAM" id="MobiDB-lite"/>
    </source>
</evidence>